<dbReference type="PANTHER" id="PTHR45862">
    <property type="entry name" value="PROTEIN SGT1 HOMOLOG"/>
    <property type="match status" value="1"/>
</dbReference>
<name>A0ABQ7XXJ4_BRANA</name>
<protein>
    <submittedName>
        <fullName evidence="1">Uncharacterized protein</fullName>
    </submittedName>
</protein>
<dbReference type="EMBL" id="JAGKQM010000019">
    <property type="protein sequence ID" value="KAH0859620.1"/>
    <property type="molecule type" value="Genomic_DNA"/>
</dbReference>
<sequence length="143" mass="17364">MTHSLHIWNFGAEVSMRLAYPSSKRVKDWDKLEAEVKKHEKDEKLEGDAALNKWNLMGQYSQQTRKKLELRKSRALLLMVWSSRNGRSDLRWLKLSLSKSWTGWWLWWKKIEKELQKAKRLEPWKRFVKARRMNQGYVIKCFQ</sequence>
<evidence type="ECO:0000313" key="2">
    <source>
        <dbReference type="Proteomes" id="UP000824890"/>
    </source>
</evidence>
<reference evidence="1 2" key="1">
    <citation type="submission" date="2021-05" db="EMBL/GenBank/DDBJ databases">
        <title>Genome Assembly of Synthetic Allotetraploid Brassica napus Reveals Homoeologous Exchanges between Subgenomes.</title>
        <authorList>
            <person name="Davis J.T."/>
        </authorList>
    </citation>
    <scope>NUCLEOTIDE SEQUENCE [LARGE SCALE GENOMIC DNA]</scope>
    <source>
        <strain evidence="2">cv. Da-Ae</strain>
        <tissue evidence="1">Seedling</tissue>
    </source>
</reference>
<accession>A0ABQ7XXJ4</accession>
<gene>
    <name evidence="1" type="ORF">HID58_087881</name>
</gene>
<organism evidence="1 2">
    <name type="scientific">Brassica napus</name>
    <name type="common">Rape</name>
    <dbReference type="NCBI Taxonomy" id="3708"/>
    <lineage>
        <taxon>Eukaryota</taxon>
        <taxon>Viridiplantae</taxon>
        <taxon>Streptophyta</taxon>
        <taxon>Embryophyta</taxon>
        <taxon>Tracheophyta</taxon>
        <taxon>Spermatophyta</taxon>
        <taxon>Magnoliopsida</taxon>
        <taxon>eudicotyledons</taxon>
        <taxon>Gunneridae</taxon>
        <taxon>Pentapetalae</taxon>
        <taxon>rosids</taxon>
        <taxon>malvids</taxon>
        <taxon>Brassicales</taxon>
        <taxon>Brassicaceae</taxon>
        <taxon>Brassiceae</taxon>
        <taxon>Brassica</taxon>
    </lineage>
</organism>
<evidence type="ECO:0000313" key="1">
    <source>
        <dbReference type="EMBL" id="KAH0859620.1"/>
    </source>
</evidence>
<keyword evidence="2" id="KW-1185">Reference proteome</keyword>
<dbReference type="InterPro" id="IPR044563">
    <property type="entry name" value="Sgt1-like"/>
</dbReference>
<comment type="caution">
    <text evidence="1">The sequence shown here is derived from an EMBL/GenBank/DDBJ whole genome shotgun (WGS) entry which is preliminary data.</text>
</comment>
<dbReference type="Proteomes" id="UP000824890">
    <property type="component" value="Unassembled WGS sequence"/>
</dbReference>
<proteinExistence type="predicted"/>